<dbReference type="Proteomes" id="UP000192801">
    <property type="component" value="Unassembled WGS sequence"/>
</dbReference>
<dbReference type="STRING" id="444597.BST26_19060"/>
<protein>
    <submittedName>
        <fullName evidence="1">Uncharacterized protein</fullName>
    </submittedName>
</protein>
<proteinExistence type="predicted"/>
<reference evidence="1 2" key="1">
    <citation type="submission" date="2016-12" db="EMBL/GenBank/DDBJ databases">
        <title>The new phylogeny of genus Mycobacterium.</title>
        <authorList>
            <person name="Tortoli E."/>
            <person name="Trovato A."/>
            <person name="Cirillo D.M."/>
        </authorList>
    </citation>
    <scope>NUCLEOTIDE SEQUENCE [LARGE SCALE GENOMIC DNA]</scope>
    <source>
        <strain evidence="1 2">DSM 45130</strain>
    </source>
</reference>
<name>A0A1X0CYF0_9MYCO</name>
<dbReference type="EMBL" id="MVHS01000066">
    <property type="protein sequence ID" value="ORA65186.1"/>
    <property type="molecule type" value="Genomic_DNA"/>
</dbReference>
<comment type="caution">
    <text evidence="1">The sequence shown here is derived from an EMBL/GenBank/DDBJ whole genome shotgun (WGS) entry which is preliminary data.</text>
</comment>
<accession>A0A1X0CYF0</accession>
<gene>
    <name evidence="1" type="ORF">BST26_19060</name>
</gene>
<evidence type="ECO:0000313" key="2">
    <source>
        <dbReference type="Proteomes" id="UP000192801"/>
    </source>
</evidence>
<evidence type="ECO:0000313" key="1">
    <source>
        <dbReference type="EMBL" id="ORA65186.1"/>
    </source>
</evidence>
<dbReference type="AlphaFoldDB" id="A0A1X0CYF0"/>
<sequence length="88" mass="10169">MVIPPAVADDQHMRIEQCKAGELSGKHRYYLRESDDPAAPWLFVTDAKYGFWTDTETGLRTYYMTFTLSAGTERMFNPDDMIDVAWPE</sequence>
<keyword evidence="2" id="KW-1185">Reference proteome</keyword>
<organism evidence="1 2">
    <name type="scientific">Mycolicibacterium insubricum</name>
    <dbReference type="NCBI Taxonomy" id="444597"/>
    <lineage>
        <taxon>Bacteria</taxon>
        <taxon>Bacillati</taxon>
        <taxon>Actinomycetota</taxon>
        <taxon>Actinomycetes</taxon>
        <taxon>Mycobacteriales</taxon>
        <taxon>Mycobacteriaceae</taxon>
        <taxon>Mycolicibacterium</taxon>
    </lineage>
</organism>